<reference evidence="1 2" key="1">
    <citation type="submission" date="2019-05" db="EMBL/GenBank/DDBJ databases">
        <title>Mikania micrantha, genome provides insights into the molecular mechanism of rapid growth.</title>
        <authorList>
            <person name="Liu B."/>
        </authorList>
    </citation>
    <scope>NUCLEOTIDE SEQUENCE [LARGE SCALE GENOMIC DNA]</scope>
    <source>
        <strain evidence="1">NLD-2019</strain>
        <tissue evidence="1">Leaf</tissue>
    </source>
</reference>
<sequence length="138" mass="15155">MRRKTQFIEILELGTVVQGATARSCQKSHGHALVKVAGTISTLARHWQAFARHWLVAWSCKSHARSCMCQHYHAWPSTTWLHGRASVTHGRASVSIAMHGLGTASVGPGARLHYQCNIWHGSAHLGICSEITEIPNKA</sequence>
<name>A0A5N6LWK4_9ASTR</name>
<comment type="caution">
    <text evidence="1">The sequence shown here is derived from an EMBL/GenBank/DDBJ whole genome shotgun (WGS) entry which is preliminary data.</text>
</comment>
<dbReference type="AlphaFoldDB" id="A0A5N6LWK4"/>
<keyword evidence="2" id="KW-1185">Reference proteome</keyword>
<proteinExistence type="predicted"/>
<protein>
    <submittedName>
        <fullName evidence="1">Uncharacterized protein</fullName>
    </submittedName>
</protein>
<dbReference type="EMBL" id="SZYD01000018">
    <property type="protein sequence ID" value="KAD2805072.1"/>
    <property type="molecule type" value="Genomic_DNA"/>
</dbReference>
<evidence type="ECO:0000313" key="1">
    <source>
        <dbReference type="EMBL" id="KAD2805072.1"/>
    </source>
</evidence>
<accession>A0A5N6LWK4</accession>
<evidence type="ECO:0000313" key="2">
    <source>
        <dbReference type="Proteomes" id="UP000326396"/>
    </source>
</evidence>
<organism evidence="1 2">
    <name type="scientific">Mikania micrantha</name>
    <name type="common">bitter vine</name>
    <dbReference type="NCBI Taxonomy" id="192012"/>
    <lineage>
        <taxon>Eukaryota</taxon>
        <taxon>Viridiplantae</taxon>
        <taxon>Streptophyta</taxon>
        <taxon>Embryophyta</taxon>
        <taxon>Tracheophyta</taxon>
        <taxon>Spermatophyta</taxon>
        <taxon>Magnoliopsida</taxon>
        <taxon>eudicotyledons</taxon>
        <taxon>Gunneridae</taxon>
        <taxon>Pentapetalae</taxon>
        <taxon>asterids</taxon>
        <taxon>campanulids</taxon>
        <taxon>Asterales</taxon>
        <taxon>Asteraceae</taxon>
        <taxon>Asteroideae</taxon>
        <taxon>Heliantheae alliance</taxon>
        <taxon>Eupatorieae</taxon>
        <taxon>Mikania</taxon>
    </lineage>
</organism>
<dbReference type="Proteomes" id="UP000326396">
    <property type="component" value="Linkage Group LG8"/>
</dbReference>
<gene>
    <name evidence="1" type="ORF">E3N88_38449</name>
</gene>